<dbReference type="Gene3D" id="1.10.1330.10">
    <property type="entry name" value="Dockerin domain"/>
    <property type="match status" value="1"/>
</dbReference>
<accession>A0A414ZRF2</accession>
<gene>
    <name evidence="1" type="ORF">DW172_03960</name>
</gene>
<dbReference type="InterPro" id="IPR036439">
    <property type="entry name" value="Dockerin_dom_sf"/>
</dbReference>
<protein>
    <recommendedName>
        <fullName evidence="3">Dockerin domain-containing protein</fullName>
    </recommendedName>
</protein>
<dbReference type="AlphaFoldDB" id="A0A414ZRF2"/>
<evidence type="ECO:0008006" key="3">
    <source>
        <dbReference type="Google" id="ProtNLM"/>
    </source>
</evidence>
<evidence type="ECO:0000313" key="1">
    <source>
        <dbReference type="EMBL" id="RHI25843.1"/>
    </source>
</evidence>
<dbReference type="EMBL" id="QRKN01000001">
    <property type="protein sequence ID" value="RHI25843.1"/>
    <property type="molecule type" value="Genomic_DNA"/>
</dbReference>
<dbReference type="SUPFAM" id="SSF63446">
    <property type="entry name" value="Type I dockerin domain"/>
    <property type="match status" value="1"/>
</dbReference>
<reference evidence="1 2" key="1">
    <citation type="submission" date="2018-08" db="EMBL/GenBank/DDBJ databases">
        <title>A genome reference for cultivated species of the human gut microbiota.</title>
        <authorList>
            <person name="Zou Y."/>
            <person name="Xue W."/>
            <person name="Luo G."/>
        </authorList>
    </citation>
    <scope>NUCLEOTIDE SEQUENCE [LARGE SCALE GENOMIC DNA]</scope>
    <source>
        <strain evidence="1 2">AM16-11</strain>
    </source>
</reference>
<sequence length="65" mass="7468">MDKNVDALDCITINRIIHNSFDYSLIQYINADIDCNGVINQNDINILSDIIIKETKENFKHGETK</sequence>
<name>A0A414ZRF2_9FIRM</name>
<dbReference type="Proteomes" id="UP000285865">
    <property type="component" value="Unassembled WGS sequence"/>
</dbReference>
<comment type="caution">
    <text evidence="1">The sequence shown here is derived from an EMBL/GenBank/DDBJ whole genome shotgun (WGS) entry which is preliminary data.</text>
</comment>
<evidence type="ECO:0000313" key="2">
    <source>
        <dbReference type="Proteomes" id="UP000285865"/>
    </source>
</evidence>
<proteinExistence type="predicted"/>
<organism evidence="1 2">
    <name type="scientific">Agathobacter rectalis</name>
    <dbReference type="NCBI Taxonomy" id="39491"/>
    <lineage>
        <taxon>Bacteria</taxon>
        <taxon>Bacillati</taxon>
        <taxon>Bacillota</taxon>
        <taxon>Clostridia</taxon>
        <taxon>Lachnospirales</taxon>
        <taxon>Lachnospiraceae</taxon>
        <taxon>Agathobacter</taxon>
    </lineage>
</organism>
<dbReference type="GO" id="GO:0000272">
    <property type="term" value="P:polysaccharide catabolic process"/>
    <property type="evidence" value="ECO:0007669"/>
    <property type="project" value="InterPro"/>
</dbReference>